<evidence type="ECO:0000313" key="2">
    <source>
        <dbReference type="Proteomes" id="UP000295727"/>
    </source>
</evidence>
<proteinExistence type="predicted"/>
<reference evidence="1 2" key="1">
    <citation type="submission" date="2019-03" db="EMBL/GenBank/DDBJ databases">
        <title>Paraburkholderia sp. 7MH5, isolated from subtropical forest soil.</title>
        <authorList>
            <person name="Gao Z.-H."/>
            <person name="Qiu L.-H."/>
        </authorList>
    </citation>
    <scope>NUCLEOTIDE SEQUENCE [LARGE SCALE GENOMIC DNA]</scope>
    <source>
        <strain evidence="1 2">7MH5</strain>
        <plasmid evidence="1 2">unnamed1</plasmid>
    </source>
</reference>
<dbReference type="Proteomes" id="UP000295727">
    <property type="component" value="Plasmid unnamed1"/>
</dbReference>
<name>A0A4P7D9U5_9BURK</name>
<evidence type="ECO:0000313" key="1">
    <source>
        <dbReference type="EMBL" id="QBR04207.1"/>
    </source>
</evidence>
<dbReference type="KEGG" id="ppai:E1956_44580"/>
<dbReference type="EMBL" id="CP038152">
    <property type="protein sequence ID" value="QBR04207.1"/>
    <property type="molecule type" value="Genomic_DNA"/>
</dbReference>
<dbReference type="AlphaFoldDB" id="A0A4P7D9U5"/>
<keyword evidence="1" id="KW-0614">Plasmid</keyword>
<protein>
    <submittedName>
        <fullName evidence="1">Uncharacterized protein</fullName>
    </submittedName>
</protein>
<dbReference type="RefSeq" id="WP_134760368.1">
    <property type="nucleotide sequence ID" value="NZ_CP038152.1"/>
</dbReference>
<dbReference type="GeneID" id="39650016"/>
<gene>
    <name evidence="1" type="ORF">E1956_44580</name>
</gene>
<organism evidence="1 2">
    <name type="scientific">Paraburkholderia pallida</name>
    <dbReference type="NCBI Taxonomy" id="2547399"/>
    <lineage>
        <taxon>Bacteria</taxon>
        <taxon>Pseudomonadati</taxon>
        <taxon>Pseudomonadota</taxon>
        <taxon>Betaproteobacteria</taxon>
        <taxon>Burkholderiales</taxon>
        <taxon>Burkholderiaceae</taxon>
        <taxon>Paraburkholderia</taxon>
    </lineage>
</organism>
<sequence>MRHAGKARDTPLIVENDQVVSLFFDARVVPSAMLRRDPCALAPGYTRMMMGFQRRDALR</sequence>
<keyword evidence="2" id="KW-1185">Reference proteome</keyword>
<geneLocation type="plasmid" evidence="1 2">
    <name>unnamed1</name>
</geneLocation>
<accession>A0A4P7D9U5</accession>